<dbReference type="Proteomes" id="UP000315901">
    <property type="component" value="Unassembled WGS sequence"/>
</dbReference>
<dbReference type="AlphaFoldDB" id="A0A501X3H6"/>
<evidence type="ECO:0000313" key="2">
    <source>
        <dbReference type="Proteomes" id="UP000315901"/>
    </source>
</evidence>
<evidence type="ECO:0000313" key="1">
    <source>
        <dbReference type="EMBL" id="TPE54993.1"/>
    </source>
</evidence>
<proteinExistence type="predicted"/>
<organism evidence="1 2">
    <name type="scientific">Maribrevibacterium harenarium</name>
    <dbReference type="NCBI Taxonomy" id="2589817"/>
    <lineage>
        <taxon>Bacteria</taxon>
        <taxon>Pseudomonadati</taxon>
        <taxon>Pseudomonadota</taxon>
        <taxon>Gammaproteobacteria</taxon>
        <taxon>Oceanospirillales</taxon>
        <taxon>Oceanospirillaceae</taxon>
        <taxon>Maribrevibacterium</taxon>
    </lineage>
</organism>
<dbReference type="OrthoDB" id="6106522at2"/>
<comment type="caution">
    <text evidence="1">The sequence shown here is derived from an EMBL/GenBank/DDBJ whole genome shotgun (WGS) entry which is preliminary data.</text>
</comment>
<sequence>MNIRDVVESQLTHEVKPGTKVSGSANFALFMSLFTQPGPSLRTAPDTLNQHEPHAVTRPIQFSQSMQGDPTASIALLKALSHEPLATGASAAYDAVAALDNLLPNGSISANA</sequence>
<accession>A0A501X3H6</accession>
<reference evidence="1 2" key="1">
    <citation type="submission" date="2019-06" db="EMBL/GenBank/DDBJ databases">
        <title>A novel bacterium of genus Marinomonas, isolated from coastal sand.</title>
        <authorList>
            <person name="Huang H."/>
            <person name="Mo K."/>
            <person name="Hu Y."/>
        </authorList>
    </citation>
    <scope>NUCLEOTIDE SEQUENCE [LARGE SCALE GENOMIC DNA]</scope>
    <source>
        <strain evidence="1 2">HB171799</strain>
    </source>
</reference>
<dbReference type="RefSeq" id="WP_140587161.1">
    <property type="nucleotide sequence ID" value="NZ_VFRR01000003.1"/>
</dbReference>
<gene>
    <name evidence="1" type="ORF">FJM67_02760</name>
</gene>
<protein>
    <submittedName>
        <fullName evidence="1">Uncharacterized protein</fullName>
    </submittedName>
</protein>
<name>A0A501X3H6_9GAMM</name>
<dbReference type="EMBL" id="VFRR01000003">
    <property type="protein sequence ID" value="TPE54993.1"/>
    <property type="molecule type" value="Genomic_DNA"/>
</dbReference>
<keyword evidence="2" id="KW-1185">Reference proteome</keyword>